<dbReference type="Pfam" id="PF00106">
    <property type="entry name" value="adh_short"/>
    <property type="match status" value="1"/>
</dbReference>
<name>A0A9W9N9W8_9EURO</name>
<sequence length="356" mass="38688">MVTLSDVQASNAQIPTALPSGLVAVFVGATNGIGESTLMEFARHARQPRVYLVGRSQEAGDRIATECRQLNPDGEFTFIKADLSLMRNVDDVCREIESKENVINLLFLSCGVAMTGVGSSVRPTAEFGADIRLDTSEGLHVILAVGYYARARFTINLLPLLRKATGLRRVVTVLAAGHNGPIYTDDIQARNISVFSLRGHVVSMTDMLLEKLAEQAPEVSFVHDYPGAVKTGIGRDANTMLVRIVSWIMPVVGMFLYIPIRESGERHLFFATSAKYPAPSDETAGVPVPAGVHVADGTDGASGSGVYSIHWNGESAGPKVVRLLRGMREEGMTQQVWDHTEGEFKRIFDSKPSRDE</sequence>
<evidence type="ECO:0000313" key="2">
    <source>
        <dbReference type="EMBL" id="KAJ5215998.1"/>
    </source>
</evidence>
<dbReference type="OrthoDB" id="2898509at2759"/>
<dbReference type="InterPro" id="IPR052228">
    <property type="entry name" value="Sec_Metab_Biosynth_Oxidored"/>
</dbReference>
<dbReference type="Proteomes" id="UP001150904">
    <property type="component" value="Unassembled WGS sequence"/>
</dbReference>
<keyword evidence="1" id="KW-0560">Oxidoreductase</keyword>
<dbReference type="PANTHER" id="PTHR47534:SF3">
    <property type="entry name" value="ALCOHOL DEHYDROGENASE-LIKE C-TERMINAL DOMAIN-CONTAINING PROTEIN"/>
    <property type="match status" value="1"/>
</dbReference>
<dbReference type="AlphaFoldDB" id="A0A9W9N9W8"/>
<dbReference type="GO" id="GO:0016491">
    <property type="term" value="F:oxidoreductase activity"/>
    <property type="evidence" value="ECO:0007669"/>
    <property type="project" value="UniProtKB-KW"/>
</dbReference>
<dbReference type="PANTHER" id="PTHR47534">
    <property type="entry name" value="YALI0E05731P"/>
    <property type="match status" value="1"/>
</dbReference>
<dbReference type="InterPro" id="IPR036291">
    <property type="entry name" value="NAD(P)-bd_dom_sf"/>
</dbReference>
<dbReference type="SUPFAM" id="SSF51735">
    <property type="entry name" value="NAD(P)-binding Rossmann-fold domains"/>
    <property type="match status" value="1"/>
</dbReference>
<protein>
    <submittedName>
        <fullName evidence="2">Uncharacterized protein</fullName>
    </submittedName>
</protein>
<evidence type="ECO:0000313" key="3">
    <source>
        <dbReference type="Proteomes" id="UP001150904"/>
    </source>
</evidence>
<dbReference type="GeneID" id="83176768"/>
<evidence type="ECO:0000256" key="1">
    <source>
        <dbReference type="ARBA" id="ARBA00023002"/>
    </source>
</evidence>
<reference evidence="2" key="2">
    <citation type="journal article" date="2023" name="IMA Fungus">
        <title>Comparative genomic study of the Penicillium genus elucidates a diverse pangenome and 15 lateral gene transfer events.</title>
        <authorList>
            <person name="Petersen C."/>
            <person name="Sorensen T."/>
            <person name="Nielsen M.R."/>
            <person name="Sondergaard T.E."/>
            <person name="Sorensen J.L."/>
            <person name="Fitzpatrick D.A."/>
            <person name="Frisvad J.C."/>
            <person name="Nielsen K.L."/>
        </authorList>
    </citation>
    <scope>NUCLEOTIDE SEQUENCE</scope>
    <source>
        <strain evidence="2">IBT 15544</strain>
    </source>
</reference>
<comment type="caution">
    <text evidence="2">The sequence shown here is derived from an EMBL/GenBank/DDBJ whole genome shotgun (WGS) entry which is preliminary data.</text>
</comment>
<gene>
    <name evidence="2" type="ORF">N7498_002405</name>
</gene>
<proteinExistence type="predicted"/>
<organism evidence="2 3">
    <name type="scientific">Penicillium cinerascens</name>
    <dbReference type="NCBI Taxonomy" id="70096"/>
    <lineage>
        <taxon>Eukaryota</taxon>
        <taxon>Fungi</taxon>
        <taxon>Dikarya</taxon>
        <taxon>Ascomycota</taxon>
        <taxon>Pezizomycotina</taxon>
        <taxon>Eurotiomycetes</taxon>
        <taxon>Eurotiomycetidae</taxon>
        <taxon>Eurotiales</taxon>
        <taxon>Aspergillaceae</taxon>
        <taxon>Penicillium</taxon>
    </lineage>
</organism>
<dbReference type="RefSeq" id="XP_058311811.1">
    <property type="nucleotide sequence ID" value="XM_058449467.1"/>
</dbReference>
<dbReference type="EMBL" id="JAPQKR010000005">
    <property type="protein sequence ID" value="KAJ5215998.1"/>
    <property type="molecule type" value="Genomic_DNA"/>
</dbReference>
<dbReference type="InterPro" id="IPR002347">
    <property type="entry name" value="SDR_fam"/>
</dbReference>
<keyword evidence="3" id="KW-1185">Reference proteome</keyword>
<dbReference type="Gene3D" id="3.40.50.720">
    <property type="entry name" value="NAD(P)-binding Rossmann-like Domain"/>
    <property type="match status" value="1"/>
</dbReference>
<reference evidence="2" key="1">
    <citation type="submission" date="2022-12" db="EMBL/GenBank/DDBJ databases">
        <authorList>
            <person name="Petersen C."/>
        </authorList>
    </citation>
    <scope>NUCLEOTIDE SEQUENCE</scope>
    <source>
        <strain evidence="2">IBT 15544</strain>
    </source>
</reference>
<accession>A0A9W9N9W8</accession>